<evidence type="ECO:0000259" key="1">
    <source>
        <dbReference type="Pfam" id="PF13304"/>
    </source>
</evidence>
<dbReference type="RefSeq" id="WP_358353255.1">
    <property type="nucleotide sequence ID" value="NZ_JBEZFP010000028.1"/>
</dbReference>
<dbReference type="InterPro" id="IPR003959">
    <property type="entry name" value="ATPase_AAA_core"/>
</dbReference>
<dbReference type="EMBL" id="JBEZFP010000028">
    <property type="protein sequence ID" value="MEU8134528.1"/>
    <property type="molecule type" value="Genomic_DNA"/>
</dbReference>
<dbReference type="SUPFAM" id="SSF52540">
    <property type="entry name" value="P-loop containing nucleoside triphosphate hydrolases"/>
    <property type="match status" value="1"/>
</dbReference>
<dbReference type="Gene3D" id="3.40.50.300">
    <property type="entry name" value="P-loop containing nucleotide triphosphate hydrolases"/>
    <property type="match status" value="1"/>
</dbReference>
<evidence type="ECO:0000313" key="3">
    <source>
        <dbReference type="Proteomes" id="UP001551482"/>
    </source>
</evidence>
<dbReference type="GO" id="GO:0005524">
    <property type="term" value="F:ATP binding"/>
    <property type="evidence" value="ECO:0007669"/>
    <property type="project" value="UniProtKB-KW"/>
</dbReference>
<comment type="caution">
    <text evidence="2">The sequence shown here is derived from an EMBL/GenBank/DDBJ whole genome shotgun (WGS) entry which is preliminary data.</text>
</comment>
<keyword evidence="3" id="KW-1185">Reference proteome</keyword>
<protein>
    <submittedName>
        <fullName evidence="2">ATP-binding protein</fullName>
    </submittedName>
</protein>
<dbReference type="PANTHER" id="PTHR40396:SF1">
    <property type="entry name" value="ATPASE AAA-TYPE CORE DOMAIN-CONTAINING PROTEIN"/>
    <property type="match status" value="1"/>
</dbReference>
<name>A0ABV3DFM0_9ACTN</name>
<evidence type="ECO:0000313" key="2">
    <source>
        <dbReference type="EMBL" id="MEU8134528.1"/>
    </source>
</evidence>
<dbReference type="Proteomes" id="UP001551482">
    <property type="component" value="Unassembled WGS sequence"/>
</dbReference>
<reference evidence="2 3" key="1">
    <citation type="submission" date="2024-06" db="EMBL/GenBank/DDBJ databases">
        <title>The Natural Products Discovery Center: Release of the First 8490 Sequenced Strains for Exploring Actinobacteria Biosynthetic Diversity.</title>
        <authorList>
            <person name="Kalkreuter E."/>
            <person name="Kautsar S.A."/>
            <person name="Yang D."/>
            <person name="Bader C.D."/>
            <person name="Teijaro C.N."/>
            <person name="Fluegel L."/>
            <person name="Davis C.M."/>
            <person name="Simpson J.R."/>
            <person name="Lauterbach L."/>
            <person name="Steele A.D."/>
            <person name="Gui C."/>
            <person name="Meng S."/>
            <person name="Li G."/>
            <person name="Viehrig K."/>
            <person name="Ye F."/>
            <person name="Su P."/>
            <person name="Kiefer A.F."/>
            <person name="Nichols A."/>
            <person name="Cepeda A.J."/>
            <person name="Yan W."/>
            <person name="Fan B."/>
            <person name="Jiang Y."/>
            <person name="Adhikari A."/>
            <person name="Zheng C.-J."/>
            <person name="Schuster L."/>
            <person name="Cowan T.M."/>
            <person name="Smanski M.J."/>
            <person name="Chevrette M.G."/>
            <person name="De Carvalho L.P.S."/>
            <person name="Shen B."/>
        </authorList>
    </citation>
    <scope>NUCLEOTIDE SEQUENCE [LARGE SCALE GENOMIC DNA]</scope>
    <source>
        <strain evidence="2 3">NPDC048946</strain>
    </source>
</reference>
<dbReference type="Pfam" id="PF13304">
    <property type="entry name" value="AAA_21"/>
    <property type="match status" value="1"/>
</dbReference>
<dbReference type="PANTHER" id="PTHR40396">
    <property type="entry name" value="ATPASE-LIKE PROTEIN"/>
    <property type="match status" value="1"/>
</dbReference>
<gene>
    <name evidence="2" type="ORF">AB0C36_13560</name>
</gene>
<organism evidence="2 3">
    <name type="scientific">Streptodolium elevatio</name>
    <dbReference type="NCBI Taxonomy" id="3157996"/>
    <lineage>
        <taxon>Bacteria</taxon>
        <taxon>Bacillati</taxon>
        <taxon>Actinomycetota</taxon>
        <taxon>Actinomycetes</taxon>
        <taxon>Kitasatosporales</taxon>
        <taxon>Streptomycetaceae</taxon>
        <taxon>Streptodolium</taxon>
    </lineage>
</organism>
<feature type="domain" description="ATPase AAA-type core" evidence="1">
    <location>
        <begin position="67"/>
        <end position="400"/>
    </location>
</feature>
<keyword evidence="2" id="KW-0067">ATP-binding</keyword>
<proteinExistence type="predicted"/>
<keyword evidence="2" id="KW-0547">Nucleotide-binding</keyword>
<accession>A0ABV3DFM0</accession>
<dbReference type="InterPro" id="IPR027417">
    <property type="entry name" value="P-loop_NTPase"/>
</dbReference>
<sequence>MARSNQESDFAFHKRTRRRERRREGIGVLLSFRVANHLSIHAEQQLALTPVYDAGVSDGTELRCVPVAAVFGPNAAGKSNLVDALRWMARMVRGSHDAAVPGGGVERTPFVLDPTGIAEPSWYVADLGLGGVRYTYGFSVDGHGVREEWLFSYPLGRKRVVFQRTNDGIKLGSDVGARERELFSLIEDITAPNVLLLSVAARSRQDAVLPVFNWFTTQLRFMTHVSALTTMRRLAEGDTHDRVVSLLREADLGIEDVVLERSEESAHAERLLAQTEQELRRAVASDAESEAIHNLRKAVRDAQLLHTRARQRDRVHFIQKSRAGEVKLPLAVQSAGTQALFRYAGPLLSVLDSGGVMVVDEIDASLHPLITAHIVKLFRSQSTNPCGAQLLLTTHDATLLGKLGGEDVLERDQVWFVEKDEAGATTLFPLSDFRPRKDENRERRYLGGSYGAVPFVSDERFEAAVAVRGGCGDGTPEEAVR</sequence>